<keyword evidence="1" id="KW-0175">Coiled coil</keyword>
<evidence type="ECO:0000256" key="1">
    <source>
        <dbReference type="SAM" id="Coils"/>
    </source>
</evidence>
<reference evidence="2 5" key="2">
    <citation type="submission" date="2022-05" db="EMBL/GenBank/DDBJ databases">
        <title>Genome Sequencing of Bee-Associated Microbes.</title>
        <authorList>
            <person name="Dunlap C."/>
        </authorList>
    </citation>
    <scope>NUCLEOTIDE SEQUENCE [LARGE SCALE GENOMIC DNA]</scope>
    <source>
        <strain evidence="2 5">NRRL B-23120</strain>
    </source>
</reference>
<dbReference type="AlphaFoldDB" id="A0A410X363"/>
<evidence type="ECO:0000313" key="2">
    <source>
        <dbReference type="EMBL" id="MCY9597737.1"/>
    </source>
</evidence>
<keyword evidence="3" id="KW-0378">Hydrolase</keyword>
<protein>
    <submittedName>
        <fullName evidence="2">Nucleoside triphosphate pyrophosphohydrolase</fullName>
    </submittedName>
    <submittedName>
        <fullName evidence="3">Phosphoribosyl-ATP pyrophosphohydrolase</fullName>
    </submittedName>
</protein>
<reference evidence="3 4" key="1">
    <citation type="submission" date="2018-01" db="EMBL/GenBank/DDBJ databases">
        <title>The whole genome sequencing and assembly of Paenibacillus chitinolyticus KCCM 41400 strain.</title>
        <authorList>
            <person name="Kim J.-Y."/>
            <person name="Park M.-K."/>
            <person name="Lee Y.-J."/>
            <person name="Yi H."/>
            <person name="Bahn Y.-S."/>
            <person name="Kim J.F."/>
            <person name="Lee D.-W."/>
        </authorList>
    </citation>
    <scope>NUCLEOTIDE SEQUENCE [LARGE SCALE GENOMIC DNA]</scope>
    <source>
        <strain evidence="3 4">KCCM 41400</strain>
    </source>
</reference>
<dbReference type="EMBL" id="CP026520">
    <property type="protein sequence ID" value="QAV21053.1"/>
    <property type="molecule type" value="Genomic_DNA"/>
</dbReference>
<dbReference type="EMBL" id="JAMDMJ010000024">
    <property type="protein sequence ID" value="MCY9597737.1"/>
    <property type="molecule type" value="Genomic_DNA"/>
</dbReference>
<dbReference type="SUPFAM" id="SSF101386">
    <property type="entry name" value="all-alpha NTP pyrophosphatases"/>
    <property type="match status" value="1"/>
</dbReference>
<evidence type="ECO:0000313" key="5">
    <source>
        <dbReference type="Proteomes" id="UP001527202"/>
    </source>
</evidence>
<dbReference type="RefSeq" id="WP_042234660.1">
    <property type="nucleotide sequence ID" value="NZ_CP026520.1"/>
</dbReference>
<dbReference type="KEGG" id="pchi:PC41400_26620"/>
<evidence type="ECO:0000313" key="3">
    <source>
        <dbReference type="EMBL" id="QAV21053.1"/>
    </source>
</evidence>
<dbReference type="GeneID" id="95378369"/>
<dbReference type="OrthoDB" id="9813491at2"/>
<evidence type="ECO:0000313" key="4">
    <source>
        <dbReference type="Proteomes" id="UP000288943"/>
    </source>
</evidence>
<dbReference type="GO" id="GO:0016787">
    <property type="term" value="F:hydrolase activity"/>
    <property type="evidence" value="ECO:0007669"/>
    <property type="project" value="UniProtKB-KW"/>
</dbReference>
<name>A0A410X363_9BACL</name>
<proteinExistence type="predicted"/>
<feature type="coiled-coil region" evidence="1">
    <location>
        <begin position="34"/>
        <end position="61"/>
    </location>
</feature>
<sequence>MTIYNKLVRDKIPEIIRENGQNCRTRLLGEEEYKLELRRKLVEELNEYMEARDDVQAVEELADLLELLHALTDLHGSSPEELESVRERKADKRGGFRDRIYLLETEDAGK</sequence>
<dbReference type="CDD" id="cd11532">
    <property type="entry name" value="NTP-PPase_COG4997"/>
    <property type="match status" value="1"/>
</dbReference>
<gene>
    <name evidence="2" type="ORF">M5X16_18390</name>
    <name evidence="3" type="ORF">PC41400_26620</name>
</gene>
<dbReference type="Proteomes" id="UP000288943">
    <property type="component" value="Chromosome"/>
</dbReference>
<accession>A0A410X363</accession>
<keyword evidence="5" id="KW-1185">Reference proteome</keyword>
<organism evidence="3 4">
    <name type="scientific">Paenibacillus chitinolyticus</name>
    <dbReference type="NCBI Taxonomy" id="79263"/>
    <lineage>
        <taxon>Bacteria</taxon>
        <taxon>Bacillati</taxon>
        <taxon>Bacillota</taxon>
        <taxon>Bacilli</taxon>
        <taxon>Bacillales</taxon>
        <taxon>Paenibacillaceae</taxon>
        <taxon>Paenibacillus</taxon>
    </lineage>
</organism>
<dbReference type="Proteomes" id="UP001527202">
    <property type="component" value="Unassembled WGS sequence"/>
</dbReference>
<dbReference type="InterPro" id="IPR038735">
    <property type="entry name" value="MSMEG_1276-like_NTP-PPase_dom"/>
</dbReference>